<proteinExistence type="inferred from homology"/>
<evidence type="ECO:0000256" key="2">
    <source>
        <dbReference type="ARBA" id="ARBA00022642"/>
    </source>
</evidence>
<dbReference type="InterPro" id="IPR019200">
    <property type="entry name" value="ATP_adenylylTrfase_C"/>
</dbReference>
<dbReference type="GO" id="GO:0003877">
    <property type="term" value="F:ATP:ADP adenylyltransferase activity"/>
    <property type="evidence" value="ECO:0007669"/>
    <property type="project" value="InterPro"/>
</dbReference>
<evidence type="ECO:0000256" key="5">
    <source>
        <dbReference type="ARBA" id="ARBA00037900"/>
    </source>
</evidence>
<dbReference type="AlphaFoldDB" id="A0A8H3UBI4"/>
<evidence type="ECO:0000259" key="10">
    <source>
        <dbReference type="Pfam" id="PF09830"/>
    </source>
</evidence>
<dbReference type="InterPro" id="IPR036265">
    <property type="entry name" value="HIT-like_sf"/>
</dbReference>
<evidence type="ECO:0000313" key="14">
    <source>
        <dbReference type="Proteomes" id="UP000447873"/>
    </source>
</evidence>
<sequence length="474" mass="52682">MAYKPALVVVDFQDDFCPPTGSLAVTDGRAIAPTVNALLSLPFILKIATKDWHPRDHISFASNHPPPNNTPFTSVITIKNPLNPLEEQTTRLWPDHCIQDTKGAELVPEMDQSKIDVVIKKGMDKRVEMYSAFADPFLEPSVSKSRLEAILKEKGITHVFCVGLAMDYCVKATALDAAKAGFKTYVVSEGTKAVDASAWSAVEADLKREGVQMIGLDSTEVDEFEFRVCPAFRKKPQPKEETSEEPVKMMGEGSDLQDDPTIEITRINGTHILLYNKFCISKSQLMIVTANSYHRQYDPLDGDDLEAARIVLCSLTSPHFIFFNGGVTAGASRNHKHLQVLRTPKDSTNLLVNKHTTKGFPKLPYKFFSVDFADQAQPSKELLLKTYQNLLGRCEELVSGKQGESVPHDVILTKHWMLVIPRSKRNFEGSSDVNAAGMVGMIWLKHDEEVDKWKELGPARVLRQLGVSNGNETG</sequence>
<dbReference type="SUPFAM" id="SSF54197">
    <property type="entry name" value="HIT-like"/>
    <property type="match status" value="1"/>
</dbReference>
<organism evidence="12 14">
    <name type="scientific">Venturia inaequalis</name>
    <name type="common">Apple scab fungus</name>
    <dbReference type="NCBI Taxonomy" id="5025"/>
    <lineage>
        <taxon>Eukaryota</taxon>
        <taxon>Fungi</taxon>
        <taxon>Dikarya</taxon>
        <taxon>Ascomycota</taxon>
        <taxon>Pezizomycotina</taxon>
        <taxon>Dothideomycetes</taxon>
        <taxon>Pleosporomycetidae</taxon>
        <taxon>Venturiales</taxon>
        <taxon>Venturiaceae</taxon>
        <taxon>Venturia</taxon>
    </lineage>
</organism>
<feature type="region of interest" description="Disordered" evidence="8">
    <location>
        <begin position="235"/>
        <end position="255"/>
    </location>
</feature>
<dbReference type="GO" id="GO:0008936">
    <property type="term" value="F:nicotinamidase activity"/>
    <property type="evidence" value="ECO:0007669"/>
    <property type="project" value="UniProtKB-EC"/>
</dbReference>
<accession>A0A8H3UBI4</accession>
<dbReference type="EMBL" id="WNWQ01000362">
    <property type="protein sequence ID" value="KAE9969591.1"/>
    <property type="molecule type" value="Genomic_DNA"/>
</dbReference>
<evidence type="ECO:0000313" key="12">
    <source>
        <dbReference type="EMBL" id="KAE9967441.1"/>
    </source>
</evidence>
<dbReference type="SUPFAM" id="SSF52499">
    <property type="entry name" value="Isochorismatase-like hydrolases"/>
    <property type="match status" value="1"/>
</dbReference>
<evidence type="ECO:0000256" key="1">
    <source>
        <dbReference type="ARBA" id="ARBA00006336"/>
    </source>
</evidence>
<dbReference type="PANTHER" id="PTHR11080:SF2">
    <property type="entry name" value="LD05707P"/>
    <property type="match status" value="1"/>
</dbReference>
<dbReference type="Pfam" id="PF00857">
    <property type="entry name" value="Isochorismatase"/>
    <property type="match status" value="1"/>
</dbReference>
<dbReference type="InterPro" id="IPR045759">
    <property type="entry name" value="Ap4A_phos1/2_N"/>
</dbReference>
<dbReference type="GO" id="GO:0046872">
    <property type="term" value="F:metal ion binding"/>
    <property type="evidence" value="ECO:0007669"/>
    <property type="project" value="UniProtKB-KW"/>
</dbReference>
<feature type="domain" description="Isochorismatase-like" evidence="9">
    <location>
        <begin position="6"/>
        <end position="214"/>
    </location>
</feature>
<feature type="domain" description="ATP adenylyltransferase C-terminal" evidence="10">
    <location>
        <begin position="361"/>
        <end position="467"/>
    </location>
</feature>
<dbReference type="EMBL" id="WNWS01000457">
    <property type="protein sequence ID" value="KAE9967441.1"/>
    <property type="molecule type" value="Genomic_DNA"/>
</dbReference>
<protein>
    <recommendedName>
        <fullName evidence="6">nicotinamidase</fullName>
        <ecNumber evidence="6">3.5.1.19</ecNumber>
    </recommendedName>
    <alternativeName>
        <fullName evidence="7">Nicotinamide deamidase</fullName>
    </alternativeName>
</protein>
<keyword evidence="3" id="KW-0479">Metal-binding</keyword>
<dbReference type="CDD" id="cd01011">
    <property type="entry name" value="nicotinamidase"/>
    <property type="match status" value="1"/>
</dbReference>
<gene>
    <name evidence="13" type="ORF">BLS_005310</name>
    <name evidence="12" type="ORF">EG328_008183</name>
</gene>
<evidence type="ECO:0000256" key="3">
    <source>
        <dbReference type="ARBA" id="ARBA00022723"/>
    </source>
</evidence>
<feature type="compositionally biased region" description="Basic and acidic residues" evidence="8">
    <location>
        <begin position="237"/>
        <end position="247"/>
    </location>
</feature>
<evidence type="ECO:0000256" key="8">
    <source>
        <dbReference type="SAM" id="MobiDB-lite"/>
    </source>
</evidence>
<dbReference type="PANTHER" id="PTHR11080">
    <property type="entry name" value="PYRAZINAMIDASE/NICOTINAMIDASE"/>
    <property type="match status" value="1"/>
</dbReference>
<dbReference type="GO" id="GO:0019363">
    <property type="term" value="P:pyridine nucleotide biosynthetic process"/>
    <property type="evidence" value="ECO:0007669"/>
    <property type="project" value="UniProtKB-KW"/>
</dbReference>
<keyword evidence="2" id="KW-0662">Pyridine nucleotide biosynthesis</keyword>
<reference evidence="12 14" key="1">
    <citation type="submission" date="2018-12" db="EMBL/GenBank/DDBJ databases">
        <title>Venturia inaequalis Genome Resource.</title>
        <authorList>
            <person name="Lichtner F.J."/>
        </authorList>
    </citation>
    <scope>NUCLEOTIDE SEQUENCE [LARGE SCALE GENOMIC DNA]</scope>
    <source>
        <strain evidence="12 14">120213</strain>
        <strain evidence="13">Bline_iso_100314</strain>
    </source>
</reference>
<evidence type="ECO:0000256" key="7">
    <source>
        <dbReference type="ARBA" id="ARBA00043224"/>
    </source>
</evidence>
<feature type="domain" description="Ap4A phosphorylase 1/2 N-terminal" evidence="11">
    <location>
        <begin position="223"/>
        <end position="347"/>
    </location>
</feature>
<comment type="pathway">
    <text evidence="5">Cofactor biosynthesis; nicotinate biosynthesis; nicotinate from nicotinamide: step 1/1.</text>
</comment>
<evidence type="ECO:0000256" key="4">
    <source>
        <dbReference type="ARBA" id="ARBA00022801"/>
    </source>
</evidence>
<dbReference type="InterPro" id="IPR052347">
    <property type="entry name" value="Isochorismatase_Nicotinamidase"/>
</dbReference>
<dbReference type="InterPro" id="IPR036380">
    <property type="entry name" value="Isochorismatase-like_sf"/>
</dbReference>
<comment type="similarity">
    <text evidence="1">Belongs to the isochorismatase family.</text>
</comment>
<dbReference type="Gene3D" id="3.40.50.850">
    <property type="entry name" value="Isochorismatase-like"/>
    <property type="match status" value="1"/>
</dbReference>
<dbReference type="Proteomes" id="UP000447873">
    <property type="component" value="Unassembled WGS sequence"/>
</dbReference>
<evidence type="ECO:0000259" key="11">
    <source>
        <dbReference type="Pfam" id="PF19327"/>
    </source>
</evidence>
<dbReference type="EC" id="3.5.1.19" evidence="6"/>
<dbReference type="Pfam" id="PF19327">
    <property type="entry name" value="Ap4A_phos_N"/>
    <property type="match status" value="1"/>
</dbReference>
<dbReference type="InterPro" id="IPR000868">
    <property type="entry name" value="Isochorismatase-like_dom"/>
</dbReference>
<evidence type="ECO:0000313" key="13">
    <source>
        <dbReference type="EMBL" id="KAE9969591.1"/>
    </source>
</evidence>
<evidence type="ECO:0000259" key="9">
    <source>
        <dbReference type="Pfam" id="PF00857"/>
    </source>
</evidence>
<keyword evidence="4" id="KW-0378">Hydrolase</keyword>
<dbReference type="Proteomes" id="UP000433883">
    <property type="component" value="Unassembled WGS sequence"/>
</dbReference>
<comment type="caution">
    <text evidence="12">The sequence shown here is derived from an EMBL/GenBank/DDBJ whole genome shotgun (WGS) entry which is preliminary data.</text>
</comment>
<name>A0A8H3UBI4_VENIN</name>
<evidence type="ECO:0000256" key="6">
    <source>
        <dbReference type="ARBA" id="ARBA00039017"/>
    </source>
</evidence>
<dbReference type="Pfam" id="PF09830">
    <property type="entry name" value="ATP_transf"/>
    <property type="match status" value="1"/>
</dbReference>